<comment type="caution">
    <text evidence="2">The sequence shown here is derived from an EMBL/GenBank/DDBJ whole genome shotgun (WGS) entry which is preliminary data.</text>
</comment>
<dbReference type="Pfam" id="PF07155">
    <property type="entry name" value="ECF-ribofla_trS"/>
    <property type="match status" value="1"/>
</dbReference>
<reference evidence="2" key="2">
    <citation type="journal article" date="2021" name="PeerJ">
        <title>Extensive microbial diversity within the chicken gut microbiome revealed by metagenomics and culture.</title>
        <authorList>
            <person name="Gilroy R."/>
            <person name="Ravi A."/>
            <person name="Getino M."/>
            <person name="Pursley I."/>
            <person name="Horton D.L."/>
            <person name="Alikhan N.F."/>
            <person name="Baker D."/>
            <person name="Gharbi K."/>
            <person name="Hall N."/>
            <person name="Watson M."/>
            <person name="Adriaenssens E.M."/>
            <person name="Foster-Nyarko E."/>
            <person name="Jarju S."/>
            <person name="Secka A."/>
            <person name="Antonio M."/>
            <person name="Oren A."/>
            <person name="Chaudhuri R.R."/>
            <person name="La Ragione R."/>
            <person name="Hildebrand F."/>
            <person name="Pallen M.J."/>
        </authorList>
    </citation>
    <scope>NUCLEOTIDE SEQUENCE</scope>
    <source>
        <strain evidence="2">517</strain>
    </source>
</reference>
<feature type="transmembrane region" description="Helical" evidence="1">
    <location>
        <begin position="14"/>
        <end position="36"/>
    </location>
</feature>
<dbReference type="Gene3D" id="1.10.1760.20">
    <property type="match status" value="1"/>
</dbReference>
<keyword evidence="1" id="KW-1133">Transmembrane helix</keyword>
<accession>A0A940DHP1</accession>
<evidence type="ECO:0000313" key="3">
    <source>
        <dbReference type="Proteomes" id="UP000727857"/>
    </source>
</evidence>
<keyword evidence="1" id="KW-0812">Transmembrane</keyword>
<feature type="transmembrane region" description="Helical" evidence="1">
    <location>
        <begin position="145"/>
        <end position="172"/>
    </location>
</feature>
<feature type="transmembrane region" description="Helical" evidence="1">
    <location>
        <begin position="48"/>
        <end position="77"/>
    </location>
</feature>
<dbReference type="NCBIfam" id="TIGR04518">
    <property type="entry name" value="ECF_S_folT_fam"/>
    <property type="match status" value="1"/>
</dbReference>
<name>A0A940DHP1_9FIRM</name>
<dbReference type="GO" id="GO:0016020">
    <property type="term" value="C:membrane"/>
    <property type="evidence" value="ECO:0007669"/>
    <property type="project" value="InterPro"/>
</dbReference>
<dbReference type="InterPro" id="IPR009825">
    <property type="entry name" value="ECF_substrate-spec-like"/>
</dbReference>
<dbReference type="Proteomes" id="UP000727857">
    <property type="component" value="Unassembled WGS sequence"/>
</dbReference>
<dbReference type="InterPro" id="IPR030949">
    <property type="entry name" value="ECF_S_folate_fam"/>
</dbReference>
<sequence>MGYRFKRYFTVRRLAYTALFAALAVIANSFTVYLPFMGASSNAISFSYLVCALAGAFLGPVCGGIAGGVGDILGWLINSSGGAFNVFITLGSVLLGVIPGLVHKIPKLPPVVKILIAYAIVFVVCMCGVNTFGIWFYYIRGAKTYFVYLAGRIATQSIIMAINIVLTCLMYYPLAKYVFKEGSLDGGRTAPHAKVAGGADNSATDVEKKG</sequence>
<feature type="transmembrane region" description="Helical" evidence="1">
    <location>
        <begin position="83"/>
        <end position="102"/>
    </location>
</feature>
<evidence type="ECO:0000256" key="1">
    <source>
        <dbReference type="SAM" id="Phobius"/>
    </source>
</evidence>
<protein>
    <submittedName>
        <fullName evidence="2">Folate family ECF transporter S component</fullName>
    </submittedName>
</protein>
<organism evidence="2 3">
    <name type="scientific">Candidatus Stercoripulliclostridium pullicola</name>
    <dbReference type="NCBI Taxonomy" id="2840953"/>
    <lineage>
        <taxon>Bacteria</taxon>
        <taxon>Bacillati</taxon>
        <taxon>Bacillota</taxon>
        <taxon>Clostridia</taxon>
        <taxon>Eubacteriales</taxon>
        <taxon>Candidatus Stercoripulliclostridium</taxon>
    </lineage>
</organism>
<gene>
    <name evidence="2" type="ORF">IAB16_02010</name>
</gene>
<proteinExistence type="predicted"/>
<dbReference type="AlphaFoldDB" id="A0A940DHP1"/>
<dbReference type="EMBL" id="JADINF010000050">
    <property type="protein sequence ID" value="MBO8423788.1"/>
    <property type="molecule type" value="Genomic_DNA"/>
</dbReference>
<reference evidence="2" key="1">
    <citation type="submission" date="2020-10" db="EMBL/GenBank/DDBJ databases">
        <authorList>
            <person name="Gilroy R."/>
        </authorList>
    </citation>
    <scope>NUCLEOTIDE SEQUENCE</scope>
    <source>
        <strain evidence="2">517</strain>
    </source>
</reference>
<keyword evidence="1" id="KW-0472">Membrane</keyword>
<feature type="transmembrane region" description="Helical" evidence="1">
    <location>
        <begin position="114"/>
        <end position="139"/>
    </location>
</feature>
<evidence type="ECO:0000313" key="2">
    <source>
        <dbReference type="EMBL" id="MBO8423788.1"/>
    </source>
</evidence>